<evidence type="ECO:0000259" key="1">
    <source>
        <dbReference type="Pfam" id="PF01636"/>
    </source>
</evidence>
<gene>
    <name evidence="2" type="ORF">SEUCBS140593_003988</name>
</gene>
<proteinExistence type="predicted"/>
<dbReference type="CDD" id="cd05120">
    <property type="entry name" value="APH_ChoK_like"/>
    <property type="match status" value="1"/>
</dbReference>
<comment type="caution">
    <text evidence="2">The sequence shown here is derived from an EMBL/GenBank/DDBJ whole genome shotgun (WGS) entry which is preliminary data.</text>
</comment>
<organism evidence="2 3">
    <name type="scientific">Sporothrix eucalyptigena</name>
    <dbReference type="NCBI Taxonomy" id="1812306"/>
    <lineage>
        <taxon>Eukaryota</taxon>
        <taxon>Fungi</taxon>
        <taxon>Dikarya</taxon>
        <taxon>Ascomycota</taxon>
        <taxon>Pezizomycotina</taxon>
        <taxon>Sordariomycetes</taxon>
        <taxon>Sordariomycetidae</taxon>
        <taxon>Ophiostomatales</taxon>
        <taxon>Ophiostomataceae</taxon>
        <taxon>Sporothrix</taxon>
    </lineage>
</organism>
<dbReference type="InterPro" id="IPR011009">
    <property type="entry name" value="Kinase-like_dom_sf"/>
</dbReference>
<feature type="domain" description="Aminoglycoside phosphotransferase" evidence="1">
    <location>
        <begin position="20"/>
        <end position="171"/>
    </location>
</feature>
<evidence type="ECO:0000313" key="3">
    <source>
        <dbReference type="Proteomes" id="UP001642482"/>
    </source>
</evidence>
<dbReference type="PANTHER" id="PTHR21310:SF15">
    <property type="entry name" value="AMINOGLYCOSIDE PHOSPHOTRANSFERASE DOMAIN-CONTAINING PROTEIN"/>
    <property type="match status" value="1"/>
</dbReference>
<dbReference type="Gene3D" id="3.90.1200.10">
    <property type="match status" value="1"/>
</dbReference>
<accession>A0ABP0BJ90</accession>
<dbReference type="Proteomes" id="UP001642482">
    <property type="component" value="Unassembled WGS sequence"/>
</dbReference>
<dbReference type="SUPFAM" id="SSF56112">
    <property type="entry name" value="Protein kinase-like (PK-like)"/>
    <property type="match status" value="1"/>
</dbReference>
<reference evidence="2 3" key="1">
    <citation type="submission" date="2024-01" db="EMBL/GenBank/DDBJ databases">
        <authorList>
            <person name="Allen C."/>
            <person name="Tagirdzhanova G."/>
        </authorList>
    </citation>
    <scope>NUCLEOTIDE SEQUENCE [LARGE SCALE GENOMIC DNA]</scope>
</reference>
<dbReference type="InterPro" id="IPR002575">
    <property type="entry name" value="Aminoglycoside_PTrfase"/>
</dbReference>
<name>A0ABP0BJ90_9PEZI</name>
<protein>
    <recommendedName>
        <fullName evidence="1">Aminoglycoside phosphotransferase domain-containing protein</fullName>
    </recommendedName>
</protein>
<keyword evidence="3" id="KW-1185">Reference proteome</keyword>
<dbReference type="PANTHER" id="PTHR21310">
    <property type="entry name" value="AMINOGLYCOSIDE PHOSPHOTRANSFERASE-RELATED-RELATED"/>
    <property type="match status" value="1"/>
</dbReference>
<dbReference type="Pfam" id="PF01636">
    <property type="entry name" value="APH"/>
    <property type="match status" value="1"/>
</dbReference>
<sequence length="207" mass="23536">MGLDLYGNPVVIPYIGNRLRNEAAALQFIGEHTSIPVPKFVGLWEENGLVHLKTSMVHGGVGLRSLHKVLLPAAIETVMAQLESEIIPQLQQLRRRSIGSANPALPVIVPHLLWTWKDTRTWPRVTADTDEFVFVHSDLDRQNILVDPSTFRIVSILDWETAGFFPPDWEVPKWKMEDRAPEKRQMEVEAKKRQLALFGPDFAEAEQ</sequence>
<evidence type="ECO:0000313" key="2">
    <source>
        <dbReference type="EMBL" id="CAK7219715.1"/>
    </source>
</evidence>
<dbReference type="EMBL" id="CAWUHD010000032">
    <property type="protein sequence ID" value="CAK7219715.1"/>
    <property type="molecule type" value="Genomic_DNA"/>
</dbReference>
<dbReference type="InterPro" id="IPR051678">
    <property type="entry name" value="AGP_Transferase"/>
</dbReference>